<reference evidence="3" key="1">
    <citation type="journal article" date="2019" name="Int. J. Syst. Evol. Microbiol.">
        <title>The Global Catalogue of Microorganisms (GCM) 10K type strain sequencing project: providing services to taxonomists for standard genome sequencing and annotation.</title>
        <authorList>
            <consortium name="The Broad Institute Genomics Platform"/>
            <consortium name="The Broad Institute Genome Sequencing Center for Infectious Disease"/>
            <person name="Wu L."/>
            <person name="Ma J."/>
        </authorList>
    </citation>
    <scope>NUCLEOTIDE SEQUENCE [LARGE SCALE GENOMIC DNA]</scope>
    <source>
        <strain evidence="3">JCM 3369</strain>
    </source>
</reference>
<dbReference type="SUPFAM" id="SSF69047">
    <property type="entry name" value="Hypothetical protein YjbJ"/>
    <property type="match status" value="1"/>
</dbReference>
<evidence type="ECO:0000313" key="2">
    <source>
        <dbReference type="EMBL" id="MFC6886628.1"/>
    </source>
</evidence>
<feature type="compositionally biased region" description="Basic and acidic residues" evidence="1">
    <location>
        <begin position="1"/>
        <end position="52"/>
    </location>
</feature>
<protein>
    <submittedName>
        <fullName evidence="2">CsbD family protein</fullName>
    </submittedName>
</protein>
<dbReference type="RefSeq" id="WP_309239764.1">
    <property type="nucleotide sequence ID" value="NZ_JBHSXE010000001.1"/>
</dbReference>
<sequence>MSDLGEKMNRMAAKAKEAAGKAKGDDELQGEAKADQAKSEARETAGDVKDEASGLAGKARGAFKS</sequence>
<gene>
    <name evidence="2" type="ORF">ACFQKB_43185</name>
</gene>
<organism evidence="2 3">
    <name type="scientific">Actinomadura yumaensis</name>
    <dbReference type="NCBI Taxonomy" id="111807"/>
    <lineage>
        <taxon>Bacteria</taxon>
        <taxon>Bacillati</taxon>
        <taxon>Actinomycetota</taxon>
        <taxon>Actinomycetes</taxon>
        <taxon>Streptosporangiales</taxon>
        <taxon>Thermomonosporaceae</taxon>
        <taxon>Actinomadura</taxon>
    </lineage>
</organism>
<comment type="caution">
    <text evidence="2">The sequence shown here is derived from an EMBL/GenBank/DDBJ whole genome shotgun (WGS) entry which is preliminary data.</text>
</comment>
<name>A0ABW2D172_9ACTN</name>
<evidence type="ECO:0000313" key="3">
    <source>
        <dbReference type="Proteomes" id="UP001596380"/>
    </source>
</evidence>
<evidence type="ECO:0000256" key="1">
    <source>
        <dbReference type="SAM" id="MobiDB-lite"/>
    </source>
</evidence>
<proteinExistence type="predicted"/>
<keyword evidence="3" id="KW-1185">Reference proteome</keyword>
<dbReference type="Proteomes" id="UP001596380">
    <property type="component" value="Unassembled WGS sequence"/>
</dbReference>
<dbReference type="EMBL" id="JBHSXS010000056">
    <property type="protein sequence ID" value="MFC6886628.1"/>
    <property type="molecule type" value="Genomic_DNA"/>
</dbReference>
<accession>A0ABW2D172</accession>
<dbReference type="InterPro" id="IPR036629">
    <property type="entry name" value="YjbJ_sf"/>
</dbReference>
<dbReference type="Gene3D" id="1.10.1470.10">
    <property type="entry name" value="YjbJ"/>
    <property type="match status" value="1"/>
</dbReference>
<feature type="region of interest" description="Disordered" evidence="1">
    <location>
        <begin position="1"/>
        <end position="65"/>
    </location>
</feature>